<reference evidence="1 2" key="1">
    <citation type="submission" date="2017-03" db="EMBL/GenBank/DDBJ databases">
        <title>Paenibacillus larvae genome sequencing.</title>
        <authorList>
            <person name="Dingman D.W."/>
        </authorList>
    </citation>
    <scope>NUCLEOTIDE SEQUENCE [LARGE SCALE GENOMIC DNA]</scope>
    <source>
        <strain evidence="1 2">SAG 10367</strain>
    </source>
</reference>
<dbReference type="Proteomes" id="UP000192727">
    <property type="component" value="Chromosome"/>
</dbReference>
<dbReference type="SUPFAM" id="SSF47869">
    <property type="entry name" value="Bacteriocin AS-48"/>
    <property type="match status" value="1"/>
</dbReference>
<name>A0A1U9YN58_9BACL</name>
<evidence type="ECO:0000313" key="1">
    <source>
        <dbReference type="EMBL" id="ARF68261.1"/>
    </source>
</evidence>
<proteinExistence type="predicted"/>
<dbReference type="RefSeq" id="WP_036655594.1">
    <property type="nucleotide sequence ID" value="NZ_CP019794.1"/>
</dbReference>
<accession>A0A1U9YN58</accession>
<protein>
    <submittedName>
        <fullName evidence="1">Uncharacterized protein</fullName>
    </submittedName>
</protein>
<sequence>MSIAGLTASAAAAVLNVLDYATWVGTLLTFTEVGIGAAAAIFAYRVAIKKIVIEKGKQAAIQF</sequence>
<evidence type="ECO:0000313" key="2">
    <source>
        <dbReference type="Proteomes" id="UP000192727"/>
    </source>
</evidence>
<organism evidence="1 2">
    <name type="scientific">Paenibacillus larvae subsp. pulvifaciens</name>
    <dbReference type="NCBI Taxonomy" id="1477"/>
    <lineage>
        <taxon>Bacteria</taxon>
        <taxon>Bacillati</taxon>
        <taxon>Bacillota</taxon>
        <taxon>Bacilli</taxon>
        <taxon>Bacillales</taxon>
        <taxon>Paenibacillaceae</taxon>
        <taxon>Paenibacillus</taxon>
    </lineage>
</organism>
<dbReference type="EMBL" id="CP020557">
    <property type="protein sequence ID" value="ARF68261.1"/>
    <property type="molecule type" value="Genomic_DNA"/>
</dbReference>
<dbReference type="AlphaFoldDB" id="A0A1U9YN58"/>
<gene>
    <name evidence="1" type="ORF">B7C51_11245</name>
</gene>
<dbReference type="GeneID" id="64220927"/>